<keyword evidence="2" id="KW-1185">Reference proteome</keyword>
<dbReference type="STRING" id="688246.Premu_0577"/>
<evidence type="ECO:0000313" key="1">
    <source>
        <dbReference type="EMBL" id="EGN56054.1"/>
    </source>
</evidence>
<evidence type="ECO:0000313" key="2">
    <source>
        <dbReference type="Proteomes" id="UP000002772"/>
    </source>
</evidence>
<dbReference type="EMBL" id="GL945017">
    <property type="protein sequence ID" value="EGN56054.1"/>
    <property type="molecule type" value="Genomic_DNA"/>
</dbReference>
<protein>
    <submittedName>
        <fullName evidence="1">Integrase catalytic region</fullName>
    </submittedName>
</protein>
<dbReference type="InterPro" id="IPR016032">
    <property type="entry name" value="Sig_transdc_resp-reg_C-effctor"/>
</dbReference>
<dbReference type="RefSeq" id="WP_007572959.1">
    <property type="nucleotide sequence ID" value="NZ_BPTS01000001.1"/>
</dbReference>
<dbReference type="GO" id="GO:0003677">
    <property type="term" value="F:DNA binding"/>
    <property type="evidence" value="ECO:0007669"/>
    <property type="project" value="InterPro"/>
</dbReference>
<sequence length="128" mass="15299">MAGKTKDMGDIRQVLMLHQAGYSNRKIARETPINKETVNNYMKTVSELKLDIPTLLRMEDPELERMFLQGNPAYTDERMDVFIKELPFYKEQLKDKHVTRLLLWEEYKQRQSKWLWQIAVLLPSQTRV</sequence>
<dbReference type="Gene3D" id="1.10.10.10">
    <property type="entry name" value="Winged helix-like DNA-binding domain superfamily/Winged helix DNA-binding domain"/>
    <property type="match status" value="1"/>
</dbReference>
<dbReference type="InterPro" id="IPR036388">
    <property type="entry name" value="WH-like_DNA-bd_sf"/>
</dbReference>
<dbReference type="AlphaFoldDB" id="F8NCG4"/>
<accession>F8NCG4</accession>
<dbReference type="Proteomes" id="UP000002772">
    <property type="component" value="Unassembled WGS sequence"/>
</dbReference>
<dbReference type="SUPFAM" id="SSF46894">
    <property type="entry name" value="C-terminal effector domain of the bipartite response regulators"/>
    <property type="match status" value="1"/>
</dbReference>
<dbReference type="HOGENOM" id="CLU_2068144_0_0_10"/>
<gene>
    <name evidence="1" type="ORF">Premu_0577</name>
</gene>
<proteinExistence type="predicted"/>
<dbReference type="eggNOG" id="COG4584">
    <property type="taxonomic scope" value="Bacteria"/>
</dbReference>
<reference evidence="2" key="1">
    <citation type="journal article" date="2011" name="Stand. Genomic Sci.">
        <title>Non-contiguous finished genome sequence of the opportunistic oral pathogen Prevotella multisaccharivorax type strain (PPPA20).</title>
        <authorList>
            <person name="Pati A."/>
            <person name="Gronow S."/>
            <person name="Lu M."/>
            <person name="Lapidus A."/>
            <person name="Nolan M."/>
            <person name="Lucas S."/>
            <person name="Hammon N."/>
            <person name="Deshpande S."/>
            <person name="Cheng J.F."/>
            <person name="Tapia R."/>
            <person name="Han C."/>
            <person name="Goodwin L."/>
            <person name="Pitluck S."/>
            <person name="Liolios K."/>
            <person name="Pagani I."/>
            <person name="Mavromatis K."/>
            <person name="Mikhailova N."/>
            <person name="Huntemann M."/>
            <person name="Chen A."/>
            <person name="Palaniappan K."/>
            <person name="Land M."/>
            <person name="Hauser L."/>
            <person name="Detter J.C."/>
            <person name="Brambilla E.M."/>
            <person name="Rohde M."/>
            <person name="Goker M."/>
            <person name="Woyke T."/>
            <person name="Bristow J."/>
            <person name="Eisen J.A."/>
            <person name="Markowitz V."/>
            <person name="Hugenholtz P."/>
            <person name="Kyrpides N.C."/>
            <person name="Klenk H.P."/>
            <person name="Ivanova N."/>
        </authorList>
    </citation>
    <scope>NUCLEOTIDE SEQUENCE [LARGE SCALE GENOMIC DNA]</scope>
    <source>
        <strain evidence="2">DSM 17128</strain>
    </source>
</reference>
<dbReference type="GO" id="GO:0006355">
    <property type="term" value="P:regulation of DNA-templated transcription"/>
    <property type="evidence" value="ECO:0007669"/>
    <property type="project" value="InterPro"/>
</dbReference>
<organism evidence="1 2">
    <name type="scientific">Hallella multisaccharivorax DSM 17128</name>
    <dbReference type="NCBI Taxonomy" id="688246"/>
    <lineage>
        <taxon>Bacteria</taxon>
        <taxon>Pseudomonadati</taxon>
        <taxon>Bacteroidota</taxon>
        <taxon>Bacteroidia</taxon>
        <taxon>Bacteroidales</taxon>
        <taxon>Prevotellaceae</taxon>
        <taxon>Hallella</taxon>
    </lineage>
</organism>
<name>F8NCG4_9BACT</name>
<dbReference type="OrthoDB" id="3193769at2"/>